<evidence type="ECO:0000313" key="1">
    <source>
        <dbReference type="EMBL" id="SCB51777.1"/>
    </source>
</evidence>
<organism evidence="1 2">
    <name type="scientific">Bradyrhizobium yuanmingense</name>
    <dbReference type="NCBI Taxonomy" id="108015"/>
    <lineage>
        <taxon>Bacteria</taxon>
        <taxon>Pseudomonadati</taxon>
        <taxon>Pseudomonadota</taxon>
        <taxon>Alphaproteobacteria</taxon>
        <taxon>Hyphomicrobiales</taxon>
        <taxon>Nitrobacteraceae</taxon>
        <taxon>Bradyrhizobium</taxon>
    </lineage>
</organism>
<proteinExistence type="predicted"/>
<dbReference type="Proteomes" id="UP000183174">
    <property type="component" value="Unassembled WGS sequence"/>
</dbReference>
<dbReference type="AlphaFoldDB" id="A0A1C3XHL1"/>
<dbReference type="EMBL" id="FMAE01000021">
    <property type="protein sequence ID" value="SCB51777.1"/>
    <property type="molecule type" value="Genomic_DNA"/>
</dbReference>
<protein>
    <submittedName>
        <fullName evidence="1">Uncharacterized protein</fullName>
    </submittedName>
</protein>
<accession>A0A1C3XHL1</accession>
<reference evidence="1 2" key="1">
    <citation type="submission" date="2016-08" db="EMBL/GenBank/DDBJ databases">
        <authorList>
            <person name="Seilhamer J.J."/>
        </authorList>
    </citation>
    <scope>NUCLEOTIDE SEQUENCE [LARGE SCALE GENOMIC DNA]</scope>
    <source>
        <strain evidence="1 2">CCBAU 10071</strain>
    </source>
</reference>
<dbReference type="RefSeq" id="WP_074448386.1">
    <property type="nucleotide sequence ID" value="NZ_FMAE01000021.1"/>
</dbReference>
<gene>
    <name evidence="1" type="ORF">GA0061099_102147</name>
</gene>
<evidence type="ECO:0000313" key="2">
    <source>
        <dbReference type="Proteomes" id="UP000183174"/>
    </source>
</evidence>
<sequence length="66" mass="7385">MVDTNRPAFFEVIDTQESVVVAVCASHAAALAVCNDLEPDDREYCGGWRYIIEPMRPHTPHVSQPE</sequence>
<name>A0A1C3XHL1_9BRAD</name>